<dbReference type="GO" id="GO:0016987">
    <property type="term" value="F:sigma factor activity"/>
    <property type="evidence" value="ECO:0007669"/>
    <property type="project" value="UniProtKB-KW"/>
</dbReference>
<evidence type="ECO:0000256" key="1">
    <source>
        <dbReference type="ARBA" id="ARBA00010641"/>
    </source>
</evidence>
<feature type="domain" description="RNA polymerase sigma-70 region 2" evidence="5">
    <location>
        <begin position="21"/>
        <end position="87"/>
    </location>
</feature>
<protein>
    <submittedName>
        <fullName evidence="7">RNA polymerase subunit sigma-70</fullName>
    </submittedName>
</protein>
<dbReference type="Pfam" id="PF08281">
    <property type="entry name" value="Sigma70_r4_2"/>
    <property type="match status" value="1"/>
</dbReference>
<reference evidence="7 8" key="1">
    <citation type="submission" date="2017-12" db="EMBL/GenBank/DDBJ databases">
        <title>Confluentibacter flavum sp. nov., isolated from the saline lake.</title>
        <authorList>
            <person name="Yu L."/>
        </authorList>
    </citation>
    <scope>NUCLEOTIDE SEQUENCE [LARGE SCALE GENOMIC DNA]</scope>
    <source>
        <strain evidence="7 8">3B</strain>
    </source>
</reference>
<dbReference type="InterPro" id="IPR013325">
    <property type="entry name" value="RNA_pol_sigma_r2"/>
</dbReference>
<keyword evidence="3" id="KW-0731">Sigma factor</keyword>
<dbReference type="SUPFAM" id="SSF88946">
    <property type="entry name" value="Sigma2 domain of RNA polymerase sigma factors"/>
    <property type="match status" value="1"/>
</dbReference>
<evidence type="ECO:0000256" key="3">
    <source>
        <dbReference type="ARBA" id="ARBA00023082"/>
    </source>
</evidence>
<keyword evidence="2" id="KW-0805">Transcription regulation</keyword>
<dbReference type="EMBL" id="PJEO01000017">
    <property type="protein sequence ID" value="PKQ45712.1"/>
    <property type="molecule type" value="Genomic_DNA"/>
</dbReference>
<keyword evidence="8" id="KW-1185">Reference proteome</keyword>
<dbReference type="InterPro" id="IPR036388">
    <property type="entry name" value="WH-like_DNA-bd_sf"/>
</dbReference>
<evidence type="ECO:0000259" key="6">
    <source>
        <dbReference type="Pfam" id="PF08281"/>
    </source>
</evidence>
<evidence type="ECO:0000313" key="8">
    <source>
        <dbReference type="Proteomes" id="UP000233435"/>
    </source>
</evidence>
<dbReference type="RefSeq" id="WP_106659101.1">
    <property type="nucleotide sequence ID" value="NZ_PJEO01000017.1"/>
</dbReference>
<feature type="domain" description="RNA polymerase sigma factor 70 region 4 type 2" evidence="6">
    <location>
        <begin position="112"/>
        <end position="162"/>
    </location>
</feature>
<dbReference type="NCBIfam" id="TIGR02937">
    <property type="entry name" value="sigma70-ECF"/>
    <property type="match status" value="1"/>
</dbReference>
<comment type="caution">
    <text evidence="7">The sequence shown here is derived from an EMBL/GenBank/DDBJ whole genome shotgun (WGS) entry which is preliminary data.</text>
</comment>
<keyword evidence="4" id="KW-0804">Transcription</keyword>
<dbReference type="InterPro" id="IPR014284">
    <property type="entry name" value="RNA_pol_sigma-70_dom"/>
</dbReference>
<dbReference type="InterPro" id="IPR013324">
    <property type="entry name" value="RNA_pol_sigma_r3/r4-like"/>
</dbReference>
<name>A0A2N3HLD6_9FLAO</name>
<dbReference type="AlphaFoldDB" id="A0A2N3HLD6"/>
<dbReference type="InterPro" id="IPR039425">
    <property type="entry name" value="RNA_pol_sigma-70-like"/>
</dbReference>
<gene>
    <name evidence="7" type="ORF">CSW08_06490</name>
</gene>
<proteinExistence type="inferred from homology"/>
<dbReference type="InterPro" id="IPR007627">
    <property type="entry name" value="RNA_pol_sigma70_r2"/>
</dbReference>
<dbReference type="GO" id="GO:0006352">
    <property type="term" value="P:DNA-templated transcription initiation"/>
    <property type="evidence" value="ECO:0007669"/>
    <property type="project" value="InterPro"/>
</dbReference>
<dbReference type="Gene3D" id="1.10.10.10">
    <property type="entry name" value="Winged helix-like DNA-binding domain superfamily/Winged helix DNA-binding domain"/>
    <property type="match status" value="1"/>
</dbReference>
<dbReference type="InterPro" id="IPR013249">
    <property type="entry name" value="RNA_pol_sigma70_r4_t2"/>
</dbReference>
<comment type="similarity">
    <text evidence="1">Belongs to the sigma-70 factor family. ECF subfamily.</text>
</comment>
<accession>A0A2N3HLD6</accession>
<dbReference type="CDD" id="cd06171">
    <property type="entry name" value="Sigma70_r4"/>
    <property type="match status" value="1"/>
</dbReference>
<evidence type="ECO:0000256" key="2">
    <source>
        <dbReference type="ARBA" id="ARBA00023015"/>
    </source>
</evidence>
<evidence type="ECO:0000256" key="4">
    <source>
        <dbReference type="ARBA" id="ARBA00023163"/>
    </source>
</evidence>
<evidence type="ECO:0000259" key="5">
    <source>
        <dbReference type="Pfam" id="PF04542"/>
    </source>
</evidence>
<dbReference type="PANTHER" id="PTHR43133">
    <property type="entry name" value="RNA POLYMERASE ECF-TYPE SIGMA FACTO"/>
    <property type="match status" value="1"/>
</dbReference>
<dbReference type="Pfam" id="PF04542">
    <property type="entry name" value="Sigma70_r2"/>
    <property type="match status" value="1"/>
</dbReference>
<dbReference type="GO" id="GO:0003677">
    <property type="term" value="F:DNA binding"/>
    <property type="evidence" value="ECO:0007669"/>
    <property type="project" value="InterPro"/>
</dbReference>
<dbReference type="OrthoDB" id="1056775at2"/>
<organism evidence="7 8">
    <name type="scientific">Confluentibacter flavum</name>
    <dbReference type="NCBI Taxonomy" id="1909700"/>
    <lineage>
        <taxon>Bacteria</taxon>
        <taxon>Pseudomonadati</taxon>
        <taxon>Bacteroidota</taxon>
        <taxon>Flavobacteriia</taxon>
        <taxon>Flavobacteriales</taxon>
        <taxon>Flavobacteriaceae</taxon>
        <taxon>Confluentibacter</taxon>
    </lineage>
</organism>
<dbReference type="SUPFAM" id="SSF88659">
    <property type="entry name" value="Sigma3 and sigma4 domains of RNA polymerase sigma factors"/>
    <property type="match status" value="1"/>
</dbReference>
<dbReference type="Gene3D" id="1.10.1740.10">
    <property type="match status" value="1"/>
</dbReference>
<dbReference type="PANTHER" id="PTHR43133:SF46">
    <property type="entry name" value="RNA POLYMERASE SIGMA-70 FACTOR ECF SUBFAMILY"/>
    <property type="match status" value="1"/>
</dbReference>
<evidence type="ECO:0000313" key="7">
    <source>
        <dbReference type="EMBL" id="PKQ45712.1"/>
    </source>
</evidence>
<dbReference type="Proteomes" id="UP000233435">
    <property type="component" value="Unassembled WGS sequence"/>
</dbReference>
<sequence>MSLDQLIENCKINDTKAQGELYELYASKLFPICLKYSRNYAEAEDNLQDAFLTIFNKVKQYKNIGSFEGWIKRIVINTALQRYRSEKVLNIVNEDISEDIEIDIDDDDISLKYLLQIIQELPDRYRLVFNLYVLDGYSHKDISEMLGITVGTSKSNLARARQILKQTIENYRTQQHLQSL</sequence>